<accession>A0AAV6PF14</accession>
<proteinExistence type="predicted"/>
<name>A0AAV6PF14_SOLSE</name>
<feature type="transmembrane region" description="Helical" evidence="1">
    <location>
        <begin position="6"/>
        <end position="27"/>
    </location>
</feature>
<dbReference type="AlphaFoldDB" id="A0AAV6PF14"/>
<keyword evidence="1" id="KW-1133">Transmembrane helix</keyword>
<protein>
    <recommendedName>
        <fullName evidence="4">Secreted protein</fullName>
    </recommendedName>
</protein>
<comment type="caution">
    <text evidence="2">The sequence shown here is derived from an EMBL/GenBank/DDBJ whole genome shotgun (WGS) entry which is preliminary data.</text>
</comment>
<keyword evidence="3" id="KW-1185">Reference proteome</keyword>
<organism evidence="2 3">
    <name type="scientific">Solea senegalensis</name>
    <name type="common">Senegalese sole</name>
    <dbReference type="NCBI Taxonomy" id="28829"/>
    <lineage>
        <taxon>Eukaryota</taxon>
        <taxon>Metazoa</taxon>
        <taxon>Chordata</taxon>
        <taxon>Craniata</taxon>
        <taxon>Vertebrata</taxon>
        <taxon>Euteleostomi</taxon>
        <taxon>Actinopterygii</taxon>
        <taxon>Neopterygii</taxon>
        <taxon>Teleostei</taxon>
        <taxon>Neoteleostei</taxon>
        <taxon>Acanthomorphata</taxon>
        <taxon>Carangaria</taxon>
        <taxon>Pleuronectiformes</taxon>
        <taxon>Pleuronectoidei</taxon>
        <taxon>Soleidae</taxon>
        <taxon>Solea</taxon>
    </lineage>
</organism>
<dbReference type="EMBL" id="JAGKHQ010001462">
    <property type="protein sequence ID" value="KAG7456384.1"/>
    <property type="molecule type" value="Genomic_DNA"/>
</dbReference>
<keyword evidence="1" id="KW-0472">Membrane</keyword>
<keyword evidence="1" id="KW-0812">Transmembrane</keyword>
<sequence length="104" mass="11771">MTTLPSVSLSLSLFSAYILIYCLLDFVDSRRRRRIKPLCFFYDSFQTCSSVLSQSPHFKPVSRSPLVDPEGAAGDLEELRFVWLWEVAPPAAENTQVLASQRLS</sequence>
<dbReference type="Proteomes" id="UP000693946">
    <property type="component" value="Unassembled WGS sequence"/>
</dbReference>
<evidence type="ECO:0008006" key="4">
    <source>
        <dbReference type="Google" id="ProtNLM"/>
    </source>
</evidence>
<evidence type="ECO:0000256" key="1">
    <source>
        <dbReference type="SAM" id="Phobius"/>
    </source>
</evidence>
<reference evidence="2 3" key="1">
    <citation type="journal article" date="2021" name="Sci. Rep.">
        <title>Chromosome anchoring in Senegalese sole (Solea senegalensis) reveals sex-associated markers and genome rearrangements in flatfish.</title>
        <authorList>
            <person name="Guerrero-Cozar I."/>
            <person name="Gomez-Garrido J."/>
            <person name="Berbel C."/>
            <person name="Martinez-Blanch J.F."/>
            <person name="Alioto T."/>
            <person name="Claros M.G."/>
            <person name="Gagnaire P.A."/>
            <person name="Manchado M."/>
        </authorList>
    </citation>
    <scope>NUCLEOTIDE SEQUENCE [LARGE SCALE GENOMIC DNA]</scope>
    <source>
        <strain evidence="2">Sse05_10M</strain>
    </source>
</reference>
<gene>
    <name evidence="2" type="ORF">JOB18_049076</name>
</gene>
<evidence type="ECO:0000313" key="2">
    <source>
        <dbReference type="EMBL" id="KAG7456384.1"/>
    </source>
</evidence>
<evidence type="ECO:0000313" key="3">
    <source>
        <dbReference type="Proteomes" id="UP000693946"/>
    </source>
</evidence>